<gene>
    <name evidence="7" type="ORF">STAS_30017</name>
</gene>
<proteinExistence type="predicted"/>
<dbReference type="AlphaFoldDB" id="A0A5A7R865"/>
<name>A0A5A7R865_STRAF</name>
<accession>A0A5A7R865</accession>
<organism evidence="7 8">
    <name type="scientific">Striga asiatica</name>
    <name type="common">Asiatic witchweed</name>
    <name type="synonym">Buchnera asiatica</name>
    <dbReference type="NCBI Taxonomy" id="4170"/>
    <lineage>
        <taxon>Eukaryota</taxon>
        <taxon>Viridiplantae</taxon>
        <taxon>Streptophyta</taxon>
        <taxon>Embryophyta</taxon>
        <taxon>Tracheophyta</taxon>
        <taxon>Spermatophyta</taxon>
        <taxon>Magnoliopsida</taxon>
        <taxon>eudicotyledons</taxon>
        <taxon>Gunneridae</taxon>
        <taxon>Pentapetalae</taxon>
        <taxon>asterids</taxon>
        <taxon>lamiids</taxon>
        <taxon>Lamiales</taxon>
        <taxon>Orobanchaceae</taxon>
        <taxon>Buchnereae</taxon>
        <taxon>Striga</taxon>
    </lineage>
</organism>
<comment type="subcellular location">
    <subcellularLocation>
        <location evidence="1">Nucleus</location>
    </subcellularLocation>
</comment>
<dbReference type="InterPro" id="IPR003657">
    <property type="entry name" value="WRKY_dom"/>
</dbReference>
<dbReference type="EMBL" id="BKCP01010403">
    <property type="protein sequence ID" value="GER52564.1"/>
    <property type="molecule type" value="Genomic_DNA"/>
</dbReference>
<keyword evidence="2" id="KW-0805">Transcription regulation</keyword>
<keyword evidence="3 7" id="KW-0238">DNA-binding</keyword>
<dbReference type="InterPro" id="IPR036576">
    <property type="entry name" value="WRKY_dom_sf"/>
</dbReference>
<dbReference type="Proteomes" id="UP000325081">
    <property type="component" value="Unassembled WGS sequence"/>
</dbReference>
<dbReference type="Pfam" id="PF03106">
    <property type="entry name" value="WRKY"/>
    <property type="match status" value="1"/>
</dbReference>
<evidence type="ECO:0000256" key="5">
    <source>
        <dbReference type="ARBA" id="ARBA00023242"/>
    </source>
</evidence>
<dbReference type="InterPro" id="IPR044810">
    <property type="entry name" value="WRKY_plant"/>
</dbReference>
<keyword evidence="8" id="KW-1185">Reference proteome</keyword>
<evidence type="ECO:0000256" key="1">
    <source>
        <dbReference type="ARBA" id="ARBA00004123"/>
    </source>
</evidence>
<sequence length="176" mass="20541">MSSESHEGYRKLVNEVVKGRDQVQHLRDAAFVTFSDGKQGKALDKMLTSYDEALSILDELMSMPENIEDSLDHVFTHEIPSDGSSKRRRTNVDTRVVSISDLSRDDGYTWCKYGQKLILNSEYPRSYFRCGRKYSQRCRAVKTVQRIRTEPCEFRVEYIHSHTCTRQNMDNMEEQV</sequence>
<dbReference type="OrthoDB" id="684963at2759"/>
<dbReference type="GO" id="GO:0043565">
    <property type="term" value="F:sequence-specific DNA binding"/>
    <property type="evidence" value="ECO:0007669"/>
    <property type="project" value="InterPro"/>
</dbReference>
<evidence type="ECO:0000259" key="6">
    <source>
        <dbReference type="PROSITE" id="PS50811"/>
    </source>
</evidence>
<dbReference type="GO" id="GO:0005634">
    <property type="term" value="C:nucleus"/>
    <property type="evidence" value="ECO:0007669"/>
    <property type="project" value="UniProtKB-SubCell"/>
</dbReference>
<evidence type="ECO:0000256" key="3">
    <source>
        <dbReference type="ARBA" id="ARBA00023125"/>
    </source>
</evidence>
<dbReference type="GO" id="GO:0003700">
    <property type="term" value="F:DNA-binding transcription factor activity"/>
    <property type="evidence" value="ECO:0007669"/>
    <property type="project" value="InterPro"/>
</dbReference>
<keyword evidence="4" id="KW-0804">Transcription</keyword>
<protein>
    <submittedName>
        <fullName evidence="7">WRKY DNA-binding protein 70</fullName>
    </submittedName>
</protein>
<dbReference type="PANTHER" id="PTHR31282">
    <property type="entry name" value="WRKY TRANSCRIPTION FACTOR 21-RELATED"/>
    <property type="match status" value="1"/>
</dbReference>
<feature type="domain" description="WRKY" evidence="6">
    <location>
        <begin position="105"/>
        <end position="162"/>
    </location>
</feature>
<evidence type="ECO:0000313" key="8">
    <source>
        <dbReference type="Proteomes" id="UP000325081"/>
    </source>
</evidence>
<dbReference type="SUPFAM" id="SSF118290">
    <property type="entry name" value="WRKY DNA-binding domain"/>
    <property type="match status" value="1"/>
</dbReference>
<comment type="caution">
    <text evidence="7">The sequence shown here is derived from an EMBL/GenBank/DDBJ whole genome shotgun (WGS) entry which is preliminary data.</text>
</comment>
<evidence type="ECO:0000313" key="7">
    <source>
        <dbReference type="EMBL" id="GER52564.1"/>
    </source>
</evidence>
<dbReference type="Gene3D" id="2.20.25.80">
    <property type="entry name" value="WRKY domain"/>
    <property type="match status" value="1"/>
</dbReference>
<reference evidence="8" key="1">
    <citation type="journal article" date="2019" name="Curr. Biol.">
        <title>Genome Sequence of Striga asiatica Provides Insight into the Evolution of Plant Parasitism.</title>
        <authorList>
            <person name="Yoshida S."/>
            <person name="Kim S."/>
            <person name="Wafula E.K."/>
            <person name="Tanskanen J."/>
            <person name="Kim Y.M."/>
            <person name="Honaas L."/>
            <person name="Yang Z."/>
            <person name="Spallek T."/>
            <person name="Conn C.E."/>
            <person name="Ichihashi Y."/>
            <person name="Cheong K."/>
            <person name="Cui S."/>
            <person name="Der J.P."/>
            <person name="Gundlach H."/>
            <person name="Jiao Y."/>
            <person name="Hori C."/>
            <person name="Ishida J.K."/>
            <person name="Kasahara H."/>
            <person name="Kiba T."/>
            <person name="Kim M.S."/>
            <person name="Koo N."/>
            <person name="Laohavisit A."/>
            <person name="Lee Y.H."/>
            <person name="Lumba S."/>
            <person name="McCourt P."/>
            <person name="Mortimer J.C."/>
            <person name="Mutuku J.M."/>
            <person name="Nomura T."/>
            <person name="Sasaki-Sekimoto Y."/>
            <person name="Seto Y."/>
            <person name="Wang Y."/>
            <person name="Wakatake T."/>
            <person name="Sakakibara H."/>
            <person name="Demura T."/>
            <person name="Yamaguchi S."/>
            <person name="Yoneyama K."/>
            <person name="Manabe R.I."/>
            <person name="Nelson D.C."/>
            <person name="Schulman A.H."/>
            <person name="Timko M.P."/>
            <person name="dePamphilis C.W."/>
            <person name="Choi D."/>
            <person name="Shirasu K."/>
        </authorList>
    </citation>
    <scope>NUCLEOTIDE SEQUENCE [LARGE SCALE GENOMIC DNA]</scope>
    <source>
        <strain evidence="8">cv. UVA1</strain>
    </source>
</reference>
<evidence type="ECO:0000256" key="4">
    <source>
        <dbReference type="ARBA" id="ARBA00023163"/>
    </source>
</evidence>
<evidence type="ECO:0000256" key="2">
    <source>
        <dbReference type="ARBA" id="ARBA00023015"/>
    </source>
</evidence>
<keyword evidence="5" id="KW-0539">Nucleus</keyword>
<dbReference type="PROSITE" id="PS50811">
    <property type="entry name" value="WRKY"/>
    <property type="match status" value="1"/>
</dbReference>
<dbReference type="SMART" id="SM00774">
    <property type="entry name" value="WRKY"/>
    <property type="match status" value="1"/>
</dbReference>